<keyword evidence="7" id="KW-1185">Reference proteome</keyword>
<evidence type="ECO:0000313" key="6">
    <source>
        <dbReference type="EMBL" id="MBL6278187.1"/>
    </source>
</evidence>
<organism evidence="6 7">
    <name type="scientific">Micromonospora fiedleri</name>
    <dbReference type="NCBI Taxonomy" id="1157498"/>
    <lineage>
        <taxon>Bacteria</taxon>
        <taxon>Bacillati</taxon>
        <taxon>Actinomycetota</taxon>
        <taxon>Actinomycetes</taxon>
        <taxon>Micromonosporales</taxon>
        <taxon>Micromonosporaceae</taxon>
        <taxon>Micromonospora</taxon>
    </lineage>
</organism>
<evidence type="ECO:0000256" key="1">
    <source>
        <dbReference type="ARBA" id="ARBA00023239"/>
    </source>
</evidence>
<keyword evidence="2" id="KW-0964">Secreted</keyword>
<dbReference type="RefSeq" id="WP_203222709.1">
    <property type="nucleotide sequence ID" value="NZ_JAETXL010000006.1"/>
</dbReference>
<feature type="domain" description="Pectate lyase" evidence="5">
    <location>
        <begin position="145"/>
        <end position="394"/>
    </location>
</feature>
<gene>
    <name evidence="6" type="ORF">JMF97_18680</name>
</gene>
<dbReference type="Proteomes" id="UP000661193">
    <property type="component" value="Unassembled WGS sequence"/>
</dbReference>
<dbReference type="InterPro" id="IPR011050">
    <property type="entry name" value="Pectin_lyase_fold/virulence"/>
</dbReference>
<reference evidence="6 7" key="1">
    <citation type="submission" date="2021-01" db="EMBL/GenBank/DDBJ databases">
        <title>Genome sequencing of Micromonospora fiedleri MG-37.</title>
        <authorList>
            <person name="Moreland P.E.J."/>
            <person name="Stach J.E.M."/>
        </authorList>
    </citation>
    <scope>NUCLEOTIDE SEQUENCE [LARGE SCALE GENOMIC DNA]</scope>
    <source>
        <strain evidence="6 7">MG-37</strain>
    </source>
</reference>
<comment type="caution">
    <text evidence="6">The sequence shown here is derived from an EMBL/GenBank/DDBJ whole genome shotgun (WGS) entry which is preliminary data.</text>
</comment>
<feature type="region of interest" description="Disordered" evidence="3">
    <location>
        <begin position="70"/>
        <end position="90"/>
    </location>
</feature>
<dbReference type="SUPFAM" id="SSF51126">
    <property type="entry name" value="Pectin lyase-like"/>
    <property type="match status" value="1"/>
</dbReference>
<keyword evidence="2" id="KW-0624">Polysaccharide degradation</keyword>
<dbReference type="GO" id="GO:0016829">
    <property type="term" value="F:lyase activity"/>
    <property type="evidence" value="ECO:0007669"/>
    <property type="project" value="UniProtKB-KW"/>
</dbReference>
<evidence type="ECO:0000259" key="5">
    <source>
        <dbReference type="SMART" id="SM00656"/>
    </source>
</evidence>
<evidence type="ECO:0000256" key="2">
    <source>
        <dbReference type="RuleBase" id="RU361173"/>
    </source>
</evidence>
<evidence type="ECO:0000256" key="4">
    <source>
        <dbReference type="SAM" id="SignalP"/>
    </source>
</evidence>
<dbReference type="SMART" id="SM00656">
    <property type="entry name" value="Amb_all"/>
    <property type="match status" value="1"/>
</dbReference>
<dbReference type="EMBL" id="JAETXL010000006">
    <property type="protein sequence ID" value="MBL6278187.1"/>
    <property type="molecule type" value="Genomic_DNA"/>
</dbReference>
<dbReference type="InterPro" id="IPR045032">
    <property type="entry name" value="PEL"/>
</dbReference>
<keyword evidence="2" id="KW-0119">Carbohydrate metabolism</keyword>
<sequence length="475" mass="49562">MRRIAAGAALITLTLTVAPAPAAAHAPAGVAALSSSGLSSSGLSSSGLSSSGLSSSGLSPLARQLGRQTLPAGDGWASAGPGTTGGSTATADQVHVVTTRAELVAALGGDNATNATNSTPKIVYVKGTIDGFEGPDGTLLDCTDLADPGYSLPAYLAAYDPAVWGRVAPSGPVEEARVRSVTNQTRHTQINVGANTTVIGLRGARLTGLTLMIDRVSNVIVRNITFDDARDCFPAWSPTDGEAGNWNSQYDQISVRRSENVWIEHNTFTDGDNPDSAQPVHFGRPYQVHDGALDITHTASLVTAAWNRFDGRDKLMLIGSSNTVGPDVGRLNVTLHHNLFDGSLQRLPRVRFGQVDLYNNAYRLAGDDFEYAIGVGVQSAVYAENNHFTLGTGITAADLLYDWGGTAITTRGNWVTPAGGLPRPVDLVAAYNAGHDPDLSPNAGWTPTLRHGPVLPAPLVPLLVGPLAGADRLPL</sequence>
<feature type="chain" id="PRO_5047446940" evidence="4">
    <location>
        <begin position="23"/>
        <end position="475"/>
    </location>
</feature>
<comment type="similarity">
    <text evidence="2">Belongs to the polysaccharide lyase 1 family.</text>
</comment>
<accession>A0ABS1UPC0</accession>
<dbReference type="PANTHER" id="PTHR31683:SF18">
    <property type="entry name" value="PECTATE LYASE 21-RELATED"/>
    <property type="match status" value="1"/>
</dbReference>
<feature type="signal peptide" evidence="4">
    <location>
        <begin position="1"/>
        <end position="22"/>
    </location>
</feature>
<keyword evidence="4" id="KW-0732">Signal</keyword>
<dbReference type="InterPro" id="IPR012334">
    <property type="entry name" value="Pectin_lyas_fold"/>
</dbReference>
<comment type="subcellular location">
    <subcellularLocation>
        <location evidence="2">Secreted</location>
    </subcellularLocation>
</comment>
<dbReference type="Pfam" id="PF00544">
    <property type="entry name" value="Pectate_lyase_4"/>
    <property type="match status" value="1"/>
</dbReference>
<evidence type="ECO:0000256" key="3">
    <source>
        <dbReference type="SAM" id="MobiDB-lite"/>
    </source>
</evidence>
<feature type="compositionally biased region" description="Low complexity" evidence="3">
    <location>
        <begin position="77"/>
        <end position="90"/>
    </location>
</feature>
<evidence type="ECO:0000313" key="7">
    <source>
        <dbReference type="Proteomes" id="UP000661193"/>
    </source>
</evidence>
<keyword evidence="1 2" id="KW-0456">Lyase</keyword>
<name>A0ABS1UPC0_9ACTN</name>
<dbReference type="Gene3D" id="2.160.20.10">
    <property type="entry name" value="Single-stranded right-handed beta-helix, Pectin lyase-like"/>
    <property type="match status" value="1"/>
</dbReference>
<proteinExistence type="inferred from homology"/>
<protein>
    <submittedName>
        <fullName evidence="6">Pectate lyase</fullName>
    </submittedName>
</protein>
<dbReference type="InterPro" id="IPR002022">
    <property type="entry name" value="Pec_lyase"/>
</dbReference>
<dbReference type="PANTHER" id="PTHR31683">
    <property type="entry name" value="PECTATE LYASE 18-RELATED"/>
    <property type="match status" value="1"/>
</dbReference>